<evidence type="ECO:0000256" key="1">
    <source>
        <dbReference type="SAM" id="MobiDB-lite"/>
    </source>
</evidence>
<proteinExistence type="predicted"/>
<protein>
    <submittedName>
        <fullName evidence="2">Uncharacterized protein</fullName>
    </submittedName>
</protein>
<sequence>MKPRPYGVSRLSLESVESRGIFSTVVFCYVLQYFSAQSARLHLLLEVLSCSAAPRWLRVTSSHDPRFSLYRLFLFSDVHCMGSLYSALGTPALLLRSYPRPVTTPIIAPAWCVVRCMLSRHCFGMLSWAAGEHQSVHESGSSEYSFVSVTAILSILSPESSLPSPASQIPALLTPIAVARPRPLPARKIDKAGRQERDYQRTRHG</sequence>
<reference evidence="2 3" key="1">
    <citation type="journal article" date="2019" name="Nat. Ecol. Evol.">
        <title>Megaphylogeny resolves global patterns of mushroom evolution.</title>
        <authorList>
            <person name="Varga T."/>
            <person name="Krizsan K."/>
            <person name="Foldi C."/>
            <person name="Dima B."/>
            <person name="Sanchez-Garcia M."/>
            <person name="Sanchez-Ramirez S."/>
            <person name="Szollosi G.J."/>
            <person name="Szarkandi J.G."/>
            <person name="Papp V."/>
            <person name="Albert L."/>
            <person name="Andreopoulos W."/>
            <person name="Angelini C."/>
            <person name="Antonin V."/>
            <person name="Barry K.W."/>
            <person name="Bougher N.L."/>
            <person name="Buchanan P."/>
            <person name="Buyck B."/>
            <person name="Bense V."/>
            <person name="Catcheside P."/>
            <person name="Chovatia M."/>
            <person name="Cooper J."/>
            <person name="Damon W."/>
            <person name="Desjardin D."/>
            <person name="Finy P."/>
            <person name="Geml J."/>
            <person name="Haridas S."/>
            <person name="Hughes K."/>
            <person name="Justo A."/>
            <person name="Karasinski D."/>
            <person name="Kautmanova I."/>
            <person name="Kiss B."/>
            <person name="Kocsube S."/>
            <person name="Kotiranta H."/>
            <person name="LaButti K.M."/>
            <person name="Lechner B.E."/>
            <person name="Liimatainen K."/>
            <person name="Lipzen A."/>
            <person name="Lukacs Z."/>
            <person name="Mihaltcheva S."/>
            <person name="Morgado L.N."/>
            <person name="Niskanen T."/>
            <person name="Noordeloos M.E."/>
            <person name="Ohm R.A."/>
            <person name="Ortiz-Santana B."/>
            <person name="Ovrebo C."/>
            <person name="Racz N."/>
            <person name="Riley R."/>
            <person name="Savchenko A."/>
            <person name="Shiryaev A."/>
            <person name="Soop K."/>
            <person name="Spirin V."/>
            <person name="Szebenyi C."/>
            <person name="Tomsovsky M."/>
            <person name="Tulloss R.E."/>
            <person name="Uehling J."/>
            <person name="Grigoriev I.V."/>
            <person name="Vagvolgyi C."/>
            <person name="Papp T."/>
            <person name="Martin F.M."/>
            <person name="Miettinen O."/>
            <person name="Hibbett D.S."/>
            <person name="Nagy L.G."/>
        </authorList>
    </citation>
    <scope>NUCLEOTIDE SEQUENCE [LARGE SCALE GENOMIC DNA]</scope>
    <source>
        <strain evidence="2 3">HHB13444</strain>
    </source>
</reference>
<dbReference type="InParanoid" id="A0A5C3PLJ5"/>
<evidence type="ECO:0000313" key="3">
    <source>
        <dbReference type="Proteomes" id="UP000308197"/>
    </source>
</evidence>
<keyword evidence="3" id="KW-1185">Reference proteome</keyword>
<organism evidence="2 3">
    <name type="scientific">Polyporus arcularius HHB13444</name>
    <dbReference type="NCBI Taxonomy" id="1314778"/>
    <lineage>
        <taxon>Eukaryota</taxon>
        <taxon>Fungi</taxon>
        <taxon>Dikarya</taxon>
        <taxon>Basidiomycota</taxon>
        <taxon>Agaricomycotina</taxon>
        <taxon>Agaricomycetes</taxon>
        <taxon>Polyporales</taxon>
        <taxon>Polyporaceae</taxon>
        <taxon>Polyporus</taxon>
    </lineage>
</organism>
<feature type="region of interest" description="Disordered" evidence="1">
    <location>
        <begin position="184"/>
        <end position="205"/>
    </location>
</feature>
<name>A0A5C3PLJ5_9APHY</name>
<accession>A0A5C3PLJ5</accession>
<gene>
    <name evidence="2" type="ORF">K466DRAFT_370672</name>
</gene>
<evidence type="ECO:0000313" key="2">
    <source>
        <dbReference type="EMBL" id="TFK90674.1"/>
    </source>
</evidence>
<dbReference type="EMBL" id="ML211039">
    <property type="protein sequence ID" value="TFK90674.1"/>
    <property type="molecule type" value="Genomic_DNA"/>
</dbReference>
<dbReference type="Proteomes" id="UP000308197">
    <property type="component" value="Unassembled WGS sequence"/>
</dbReference>
<feature type="compositionally biased region" description="Basic and acidic residues" evidence="1">
    <location>
        <begin position="187"/>
        <end position="205"/>
    </location>
</feature>
<dbReference type="AlphaFoldDB" id="A0A5C3PLJ5"/>